<name>A0A9P7EP89_9AGAM</name>
<protein>
    <submittedName>
        <fullName evidence="2">Uncharacterized protein</fullName>
    </submittedName>
</protein>
<feature type="compositionally biased region" description="Polar residues" evidence="1">
    <location>
        <begin position="14"/>
        <end position="29"/>
    </location>
</feature>
<dbReference type="AlphaFoldDB" id="A0A9P7EP89"/>
<evidence type="ECO:0000313" key="3">
    <source>
        <dbReference type="Proteomes" id="UP000807769"/>
    </source>
</evidence>
<accession>A0A9P7EP89</accession>
<dbReference type="OrthoDB" id="2634385at2759"/>
<evidence type="ECO:0000313" key="2">
    <source>
        <dbReference type="EMBL" id="KAG1827089.1"/>
    </source>
</evidence>
<evidence type="ECO:0000256" key="1">
    <source>
        <dbReference type="SAM" id="MobiDB-lite"/>
    </source>
</evidence>
<dbReference type="RefSeq" id="XP_041199936.1">
    <property type="nucleotide sequence ID" value="XM_041339064.1"/>
</dbReference>
<proteinExistence type="predicted"/>
<sequence length="66" mass="7322">MSTIPSSPDYDETNVPSDVSLRAQSDTEQPSWHIRLSNISTKSRAAQLTANTLAYPLYVPETRALE</sequence>
<dbReference type="EMBL" id="JABBWG010000001">
    <property type="protein sequence ID" value="KAG1827089.1"/>
    <property type="molecule type" value="Genomic_DNA"/>
</dbReference>
<dbReference type="GeneID" id="64633080"/>
<feature type="region of interest" description="Disordered" evidence="1">
    <location>
        <begin position="1"/>
        <end position="29"/>
    </location>
</feature>
<dbReference type="Proteomes" id="UP000807769">
    <property type="component" value="Unassembled WGS sequence"/>
</dbReference>
<reference evidence="2" key="1">
    <citation type="journal article" date="2020" name="New Phytol.">
        <title>Comparative genomics reveals dynamic genome evolution in host specialist ectomycorrhizal fungi.</title>
        <authorList>
            <person name="Lofgren L.A."/>
            <person name="Nguyen N.H."/>
            <person name="Vilgalys R."/>
            <person name="Ruytinx J."/>
            <person name="Liao H.L."/>
            <person name="Branco S."/>
            <person name="Kuo A."/>
            <person name="LaButti K."/>
            <person name="Lipzen A."/>
            <person name="Andreopoulos W."/>
            <person name="Pangilinan J."/>
            <person name="Riley R."/>
            <person name="Hundley H."/>
            <person name="Na H."/>
            <person name="Barry K."/>
            <person name="Grigoriev I.V."/>
            <person name="Stajich J.E."/>
            <person name="Kennedy P.G."/>
        </authorList>
    </citation>
    <scope>NUCLEOTIDE SEQUENCE</scope>
    <source>
        <strain evidence="2">MN1</strain>
    </source>
</reference>
<keyword evidence="3" id="KW-1185">Reference proteome</keyword>
<organism evidence="2 3">
    <name type="scientific">Suillus subaureus</name>
    <dbReference type="NCBI Taxonomy" id="48587"/>
    <lineage>
        <taxon>Eukaryota</taxon>
        <taxon>Fungi</taxon>
        <taxon>Dikarya</taxon>
        <taxon>Basidiomycota</taxon>
        <taxon>Agaricomycotina</taxon>
        <taxon>Agaricomycetes</taxon>
        <taxon>Agaricomycetidae</taxon>
        <taxon>Boletales</taxon>
        <taxon>Suillineae</taxon>
        <taxon>Suillaceae</taxon>
        <taxon>Suillus</taxon>
    </lineage>
</organism>
<gene>
    <name evidence="2" type="ORF">BJ212DRAFT_1474276</name>
</gene>
<comment type="caution">
    <text evidence="2">The sequence shown here is derived from an EMBL/GenBank/DDBJ whole genome shotgun (WGS) entry which is preliminary data.</text>
</comment>